<dbReference type="GO" id="GO:0004252">
    <property type="term" value="F:serine-type endopeptidase activity"/>
    <property type="evidence" value="ECO:0007669"/>
    <property type="project" value="InterPro"/>
</dbReference>
<dbReference type="InterPro" id="IPR001907">
    <property type="entry name" value="ClpP"/>
</dbReference>
<dbReference type="SUPFAM" id="SSF52096">
    <property type="entry name" value="ClpP/crotonase"/>
    <property type="match status" value="1"/>
</dbReference>
<evidence type="ECO:0000256" key="5">
    <source>
        <dbReference type="ARBA" id="ARBA00022825"/>
    </source>
</evidence>
<dbReference type="GO" id="GO:0009368">
    <property type="term" value="C:endopeptidase Clp complex"/>
    <property type="evidence" value="ECO:0007669"/>
    <property type="project" value="TreeGrafter"/>
</dbReference>
<evidence type="ECO:0000256" key="3">
    <source>
        <dbReference type="ARBA" id="ARBA00022670"/>
    </source>
</evidence>
<evidence type="ECO:0000313" key="7">
    <source>
        <dbReference type="EMBL" id="NOU92423.1"/>
    </source>
</evidence>
<proteinExistence type="inferred from homology"/>
<dbReference type="EMBL" id="WHOD01000013">
    <property type="protein sequence ID" value="NOU92423.1"/>
    <property type="molecule type" value="Genomic_DNA"/>
</dbReference>
<dbReference type="InterPro" id="IPR029045">
    <property type="entry name" value="ClpP/crotonase-like_dom_sf"/>
</dbReference>
<name>A0A972K018_9BACL</name>
<keyword evidence="3" id="KW-0645">Protease</keyword>
<dbReference type="Gene3D" id="3.90.226.10">
    <property type="entry name" value="2-enoyl-CoA Hydratase, Chain A, domain 1"/>
    <property type="match status" value="1"/>
</dbReference>
<reference evidence="7" key="1">
    <citation type="submission" date="2019-10" db="EMBL/GenBank/DDBJ databases">
        <title>Description of Paenibacillus glebae sp. nov.</title>
        <authorList>
            <person name="Carlier A."/>
            <person name="Qi S."/>
        </authorList>
    </citation>
    <scope>NUCLEOTIDE SEQUENCE</scope>
    <source>
        <strain evidence="7">LMG 31456</strain>
    </source>
</reference>
<dbReference type="Pfam" id="PF00574">
    <property type="entry name" value="CLP_protease"/>
    <property type="match status" value="1"/>
</dbReference>
<evidence type="ECO:0000256" key="4">
    <source>
        <dbReference type="ARBA" id="ARBA00022801"/>
    </source>
</evidence>
<comment type="caution">
    <text evidence="7">The sequence shown here is derived from an EMBL/GenBank/DDBJ whole genome shotgun (WGS) entry which is preliminary data.</text>
</comment>
<gene>
    <name evidence="7" type="ORF">GC093_04120</name>
</gene>
<dbReference type="InterPro" id="IPR023562">
    <property type="entry name" value="ClpP/TepA"/>
</dbReference>
<dbReference type="PANTHER" id="PTHR10381:SF70">
    <property type="entry name" value="ATP-DEPENDENT CLP PROTEASE PROTEOLYTIC SUBUNIT"/>
    <property type="match status" value="1"/>
</dbReference>
<comment type="similarity">
    <text evidence="1 6">Belongs to the peptidase S14 family.</text>
</comment>
<dbReference type="GO" id="GO:0051117">
    <property type="term" value="F:ATPase binding"/>
    <property type="evidence" value="ECO:0007669"/>
    <property type="project" value="TreeGrafter"/>
</dbReference>
<evidence type="ECO:0000256" key="1">
    <source>
        <dbReference type="ARBA" id="ARBA00007039"/>
    </source>
</evidence>
<organism evidence="7 8">
    <name type="scientific">Paenibacillus foliorum</name>
    <dbReference type="NCBI Taxonomy" id="2654974"/>
    <lineage>
        <taxon>Bacteria</taxon>
        <taxon>Bacillati</taxon>
        <taxon>Bacillota</taxon>
        <taxon>Bacilli</taxon>
        <taxon>Bacillales</taxon>
        <taxon>Paenibacillaceae</taxon>
        <taxon>Paenibacillus</taxon>
    </lineage>
</organism>
<protein>
    <recommendedName>
        <fullName evidence="6">ATP-dependent Clp protease proteolytic subunit</fullName>
    </recommendedName>
</protein>
<dbReference type="RefSeq" id="WP_171650589.1">
    <property type="nucleotide sequence ID" value="NZ_WHOD01000013.1"/>
</dbReference>
<evidence type="ECO:0000256" key="6">
    <source>
        <dbReference type="RuleBase" id="RU003567"/>
    </source>
</evidence>
<sequence length="176" mass="20144">MNERTLYLFDGINKNSVKAIVENILRINQLDDEKDKKEKDYKHVPIDLIINSNGGNVYDGFGLINVIDNSKTPIHTHVYGLAASMSLLVAVSGHKRFLGRLSTLMYHSISNTIGGRLEHLKNRLDEGQRLQHIYDQYLLSKSNLRLEDLKSAQEHQRDWFISPEEALELGMIDEIV</sequence>
<keyword evidence="2" id="KW-0963">Cytoplasm</keyword>
<dbReference type="GO" id="GO:0004176">
    <property type="term" value="F:ATP-dependent peptidase activity"/>
    <property type="evidence" value="ECO:0007669"/>
    <property type="project" value="InterPro"/>
</dbReference>
<evidence type="ECO:0000313" key="8">
    <source>
        <dbReference type="Proteomes" id="UP000641588"/>
    </source>
</evidence>
<dbReference type="PRINTS" id="PR00127">
    <property type="entry name" value="CLPPROTEASEP"/>
</dbReference>
<keyword evidence="8" id="KW-1185">Reference proteome</keyword>
<dbReference type="GO" id="GO:0006515">
    <property type="term" value="P:protein quality control for misfolded or incompletely synthesized proteins"/>
    <property type="evidence" value="ECO:0007669"/>
    <property type="project" value="TreeGrafter"/>
</dbReference>
<accession>A0A972K018</accession>
<keyword evidence="4" id="KW-0378">Hydrolase</keyword>
<dbReference type="AlphaFoldDB" id="A0A972K018"/>
<dbReference type="Proteomes" id="UP000641588">
    <property type="component" value="Unassembled WGS sequence"/>
</dbReference>
<keyword evidence="5" id="KW-0720">Serine protease</keyword>
<dbReference type="PANTHER" id="PTHR10381">
    <property type="entry name" value="ATP-DEPENDENT CLP PROTEASE PROTEOLYTIC SUBUNIT"/>
    <property type="match status" value="1"/>
</dbReference>
<evidence type="ECO:0000256" key="2">
    <source>
        <dbReference type="ARBA" id="ARBA00022490"/>
    </source>
</evidence>